<dbReference type="EMBL" id="CP011034">
    <property type="protein sequence ID" value="ALS31856.1"/>
    <property type="molecule type" value="Genomic_DNA"/>
</dbReference>
<feature type="domain" description="Glycosyl transferase family 1" evidence="2">
    <location>
        <begin position="200"/>
        <end position="335"/>
    </location>
</feature>
<dbReference type="GO" id="GO:0016757">
    <property type="term" value="F:glycosyltransferase activity"/>
    <property type="evidence" value="ECO:0007669"/>
    <property type="project" value="InterPro"/>
</dbReference>
<dbReference type="SUPFAM" id="SSF53756">
    <property type="entry name" value="UDP-Glycosyltransferase/glycogen phosphorylase"/>
    <property type="match status" value="1"/>
</dbReference>
<gene>
    <name evidence="3" type="ORF">PTRA_a0503</name>
</gene>
<dbReference type="OrthoDB" id="9801609at2"/>
<dbReference type="RefSeq" id="WP_058372538.1">
    <property type="nucleotide sequence ID" value="NZ_CP011034.1"/>
</dbReference>
<sequence>MSILINATNIKVGGGLQVAVSVIDSLLVNPRGENIYFVTSSRVYQQLSIPEGKLKNVFVCDFSFKNIFSFIKSYKYLNKLEKKFNISVAFTIFGPSYWHPVKAKHLIGFANAWLVSPNSKAYTIFSSFIKWKQKVKNYILRKLLFKKKAVYVTETLDMQEQFCKVFKCEKDRISVVGNCISQHFIESSEETDKYGLRDIKKFKFVTISHNYPHKNLKTIPLVGQQLEKNGFDFTFIVTIDFAEYELLDSEFKKYTTNIGPIDIVDCKAVYKACDALYLPTLIECFTVSYLEAMASNTLILTSDLPFARNICLDSAFYFNPYSVNDISKVLDTVLREFYINSQLIHFKKSLYPQILLESGDNDTKVDSYMAIIKKLKGSLNV</sequence>
<organism evidence="3">
    <name type="scientific">Pseudoalteromonas translucida KMM 520</name>
    <dbReference type="NCBI Taxonomy" id="1315283"/>
    <lineage>
        <taxon>Bacteria</taxon>
        <taxon>Pseudomonadati</taxon>
        <taxon>Pseudomonadota</taxon>
        <taxon>Gammaproteobacteria</taxon>
        <taxon>Alteromonadales</taxon>
        <taxon>Pseudoalteromonadaceae</taxon>
        <taxon>Pseudoalteromonas</taxon>
    </lineage>
</organism>
<dbReference type="Pfam" id="PF00534">
    <property type="entry name" value="Glycos_transf_1"/>
    <property type="match status" value="1"/>
</dbReference>
<dbReference type="KEGG" id="ptn:PTRA_a0503"/>
<dbReference type="Gene3D" id="3.40.50.2000">
    <property type="entry name" value="Glycogen Phosphorylase B"/>
    <property type="match status" value="2"/>
</dbReference>
<dbReference type="PATRIC" id="fig|1315283.4.peg.451"/>
<dbReference type="Proteomes" id="UP000065261">
    <property type="component" value="Chromosome I"/>
</dbReference>
<dbReference type="PANTHER" id="PTHR46401">
    <property type="entry name" value="GLYCOSYLTRANSFERASE WBBK-RELATED"/>
    <property type="match status" value="1"/>
</dbReference>
<protein>
    <recommendedName>
        <fullName evidence="2">Glycosyl transferase family 1 domain-containing protein</fullName>
    </recommendedName>
</protein>
<dbReference type="InterPro" id="IPR001296">
    <property type="entry name" value="Glyco_trans_1"/>
</dbReference>
<evidence type="ECO:0000313" key="3">
    <source>
        <dbReference type="EMBL" id="ALS31856.1"/>
    </source>
</evidence>
<evidence type="ECO:0000259" key="2">
    <source>
        <dbReference type="Pfam" id="PF00534"/>
    </source>
</evidence>
<dbReference type="AlphaFoldDB" id="A0A0U2VB40"/>
<keyword evidence="1" id="KW-0808">Transferase</keyword>
<dbReference type="PANTHER" id="PTHR46401:SF2">
    <property type="entry name" value="GLYCOSYLTRANSFERASE WBBK-RELATED"/>
    <property type="match status" value="1"/>
</dbReference>
<name>A0A0U2VB40_9GAMM</name>
<accession>A0A0U2VB40</accession>
<proteinExistence type="predicted"/>
<reference evidence="3 4" key="1">
    <citation type="submission" date="2015-03" db="EMBL/GenBank/DDBJ databases">
        <authorList>
            <person name="Murphy D."/>
        </authorList>
    </citation>
    <scope>NUCLEOTIDE SEQUENCE [LARGE SCALE GENOMIC DNA]</scope>
    <source>
        <strain evidence="3 4">KMM 520</strain>
    </source>
</reference>
<evidence type="ECO:0000256" key="1">
    <source>
        <dbReference type="ARBA" id="ARBA00022679"/>
    </source>
</evidence>
<evidence type="ECO:0000313" key="4">
    <source>
        <dbReference type="Proteomes" id="UP000065261"/>
    </source>
</evidence>